<feature type="domain" description="HMA" evidence="2">
    <location>
        <begin position="2"/>
        <end position="70"/>
    </location>
</feature>
<dbReference type="RefSeq" id="WP_085073853.1">
    <property type="nucleotide sequence ID" value="NZ_BLKU01000001.1"/>
</dbReference>
<accession>A0AAX1J9U6</accession>
<dbReference type="EMBL" id="BLKU01000001">
    <property type="protein sequence ID" value="GFG62673.1"/>
    <property type="molecule type" value="Genomic_DNA"/>
</dbReference>
<evidence type="ECO:0000313" key="6">
    <source>
        <dbReference type="Proteomes" id="UP000663583"/>
    </source>
</evidence>
<reference evidence="3 5" key="1">
    <citation type="journal article" date="2019" name="Emerg. Microbes Infect.">
        <title>Comprehensive subspecies identification of 175 nontuberculous mycobacteria species based on 7547 genomic profiles.</title>
        <authorList>
            <person name="Matsumoto Y."/>
            <person name="Kinjo T."/>
            <person name="Motooka D."/>
            <person name="Nabeya D."/>
            <person name="Jung N."/>
            <person name="Uechi K."/>
            <person name="Horii T."/>
            <person name="Iida T."/>
            <person name="Fujita J."/>
            <person name="Nakamura S."/>
        </authorList>
    </citation>
    <scope>NUCLEOTIDE SEQUENCE [LARGE SCALE GENOMIC DNA]</scope>
    <source>
        <strain evidence="3 5">JCM 13573</strain>
    </source>
</reference>
<dbReference type="Pfam" id="PF00403">
    <property type="entry name" value="HMA"/>
    <property type="match status" value="1"/>
</dbReference>
<name>A0AAX1J9U6_9MYCO</name>
<dbReference type="SUPFAM" id="SSF55008">
    <property type="entry name" value="HMA, heavy metal-associated domain"/>
    <property type="match status" value="1"/>
</dbReference>
<dbReference type="GO" id="GO:0046872">
    <property type="term" value="F:metal ion binding"/>
    <property type="evidence" value="ECO:0007669"/>
    <property type="project" value="UniProtKB-KW"/>
</dbReference>
<evidence type="ECO:0000256" key="1">
    <source>
        <dbReference type="ARBA" id="ARBA00022723"/>
    </source>
</evidence>
<proteinExistence type="predicted"/>
<dbReference type="InterPro" id="IPR006121">
    <property type="entry name" value="HMA_dom"/>
</dbReference>
<dbReference type="CDD" id="cd00371">
    <property type="entry name" value="HMA"/>
    <property type="match status" value="1"/>
</dbReference>
<dbReference type="Proteomes" id="UP000663583">
    <property type="component" value="Chromosome"/>
</dbReference>
<evidence type="ECO:0000313" key="5">
    <source>
        <dbReference type="Proteomes" id="UP000465306"/>
    </source>
</evidence>
<evidence type="ECO:0000313" key="3">
    <source>
        <dbReference type="EMBL" id="GFG62673.1"/>
    </source>
</evidence>
<dbReference type="PROSITE" id="PS01047">
    <property type="entry name" value="HMA_1"/>
    <property type="match status" value="1"/>
</dbReference>
<evidence type="ECO:0000313" key="4">
    <source>
        <dbReference type="EMBL" id="QPI38283.1"/>
    </source>
</evidence>
<dbReference type="InterPro" id="IPR017969">
    <property type="entry name" value="Heavy-metal-associated_CS"/>
</dbReference>
<protein>
    <submittedName>
        <fullName evidence="4">Heavy-metal-associated domain-containing protein</fullName>
    </submittedName>
</protein>
<gene>
    <name evidence="4" type="ORF">I2456_01585</name>
    <name evidence="3" type="ORF">MKUB_01630</name>
</gene>
<dbReference type="AlphaFoldDB" id="A0AAX1J9U6"/>
<dbReference type="KEGG" id="mku:I2456_01585"/>
<dbReference type="EMBL" id="CP065047">
    <property type="protein sequence ID" value="QPI38283.1"/>
    <property type="molecule type" value="Genomic_DNA"/>
</dbReference>
<keyword evidence="5" id="KW-1185">Reference proteome</keyword>
<reference evidence="4" key="3">
    <citation type="submission" date="2020-11" db="EMBL/GenBank/DDBJ databases">
        <title>Intraspecies plasmid and genomic variation of Mycobacterium kubicae revealed by the complete genome sequences of two clinical isolates.</title>
        <authorList>
            <person name="Hendrix J.R."/>
            <person name="Epperson L.E."/>
            <person name="Honda J.R."/>
            <person name="Strong M."/>
        </authorList>
    </citation>
    <scope>NUCLEOTIDE SEQUENCE</scope>
    <source>
        <strain evidence="4">JCM 13573</strain>
    </source>
</reference>
<organism evidence="4 6">
    <name type="scientific">Mycobacterium kubicae</name>
    <dbReference type="NCBI Taxonomy" id="120959"/>
    <lineage>
        <taxon>Bacteria</taxon>
        <taxon>Bacillati</taxon>
        <taxon>Actinomycetota</taxon>
        <taxon>Actinomycetes</taxon>
        <taxon>Mycobacteriales</taxon>
        <taxon>Mycobacteriaceae</taxon>
        <taxon>Mycobacterium</taxon>
        <taxon>Mycobacterium simiae complex</taxon>
    </lineage>
</organism>
<sequence>MAEQTFSVNGLHCGGCVATVTNALTALPPVNAVSIDLDSKGSSTVRISTDTELTSDQVQAALDGEGNFAVVG</sequence>
<dbReference type="Gene3D" id="3.30.70.100">
    <property type="match status" value="1"/>
</dbReference>
<dbReference type="InterPro" id="IPR036163">
    <property type="entry name" value="HMA_dom_sf"/>
</dbReference>
<evidence type="ECO:0000259" key="2">
    <source>
        <dbReference type="PROSITE" id="PS50846"/>
    </source>
</evidence>
<dbReference type="PROSITE" id="PS50846">
    <property type="entry name" value="HMA_2"/>
    <property type="match status" value="1"/>
</dbReference>
<reference evidence="3" key="2">
    <citation type="submission" date="2020-02" db="EMBL/GenBank/DDBJ databases">
        <authorList>
            <person name="Matsumoto Y."/>
            <person name="Kinjo T."/>
            <person name="Motooka D."/>
            <person name="Nabeya D."/>
            <person name="Jung N."/>
            <person name="Uechi K."/>
            <person name="Horii T."/>
            <person name="Iida T."/>
            <person name="Fujita J."/>
            <person name="Nakamura S."/>
        </authorList>
    </citation>
    <scope>NUCLEOTIDE SEQUENCE</scope>
    <source>
        <strain evidence="3">JCM 13573</strain>
    </source>
</reference>
<dbReference type="Proteomes" id="UP000465306">
    <property type="component" value="Unassembled WGS sequence"/>
</dbReference>
<keyword evidence="1" id="KW-0479">Metal-binding</keyword>